<feature type="chain" id="PRO_5013111025" evidence="2">
    <location>
        <begin position="19"/>
        <end position="287"/>
    </location>
</feature>
<dbReference type="RefSeq" id="WP_073097291.1">
    <property type="nucleotide sequence ID" value="NZ_FRCY01000017.1"/>
</dbReference>
<dbReference type="InterPro" id="IPR050546">
    <property type="entry name" value="Glycosyl_Hydrlase_16"/>
</dbReference>
<dbReference type="Gene3D" id="2.60.120.200">
    <property type="match status" value="1"/>
</dbReference>
<comment type="similarity">
    <text evidence="1">Belongs to the glycosyl hydrolase 16 family.</text>
</comment>
<keyword evidence="2" id="KW-0732">Signal</keyword>
<dbReference type="PROSITE" id="PS51762">
    <property type="entry name" value="GH16_2"/>
    <property type="match status" value="1"/>
</dbReference>
<evidence type="ECO:0000313" key="5">
    <source>
        <dbReference type="Proteomes" id="UP000184513"/>
    </source>
</evidence>
<keyword evidence="4" id="KW-0378">Hydrolase</keyword>
<dbReference type="SUPFAM" id="SSF49899">
    <property type="entry name" value="Concanavalin A-like lectins/glucanases"/>
    <property type="match status" value="1"/>
</dbReference>
<reference evidence="4 5" key="1">
    <citation type="submission" date="2016-11" db="EMBL/GenBank/DDBJ databases">
        <authorList>
            <person name="Jaros S."/>
            <person name="Januszkiewicz K."/>
            <person name="Wedrychowicz H."/>
        </authorList>
    </citation>
    <scope>NUCLEOTIDE SEQUENCE [LARGE SCALE GENOMIC DNA]</scope>
    <source>
        <strain evidence="4 5">CGMCC 1.6102</strain>
    </source>
</reference>
<dbReference type="OrthoDB" id="9776255at2"/>
<dbReference type="STRING" id="388280.SAMN04488057_11756"/>
<name>A0A1M7QF55_9BACT</name>
<dbReference type="InterPro" id="IPR013320">
    <property type="entry name" value="ConA-like_dom_sf"/>
</dbReference>
<organism evidence="4 5">
    <name type="scientific">Cyclobacterium lianum</name>
    <dbReference type="NCBI Taxonomy" id="388280"/>
    <lineage>
        <taxon>Bacteria</taxon>
        <taxon>Pseudomonadati</taxon>
        <taxon>Bacteroidota</taxon>
        <taxon>Cytophagia</taxon>
        <taxon>Cytophagales</taxon>
        <taxon>Cyclobacteriaceae</taxon>
        <taxon>Cyclobacterium</taxon>
    </lineage>
</organism>
<accession>A0A1M7QF55</accession>
<evidence type="ECO:0000256" key="1">
    <source>
        <dbReference type="ARBA" id="ARBA00006865"/>
    </source>
</evidence>
<dbReference type="CDD" id="cd08023">
    <property type="entry name" value="GH16_laminarinase_like"/>
    <property type="match status" value="1"/>
</dbReference>
<dbReference type="GO" id="GO:0004553">
    <property type="term" value="F:hydrolase activity, hydrolyzing O-glycosyl compounds"/>
    <property type="evidence" value="ECO:0007669"/>
    <property type="project" value="InterPro"/>
</dbReference>
<dbReference type="GO" id="GO:0005975">
    <property type="term" value="P:carbohydrate metabolic process"/>
    <property type="evidence" value="ECO:0007669"/>
    <property type="project" value="InterPro"/>
</dbReference>
<feature type="domain" description="GH16" evidence="3">
    <location>
        <begin position="41"/>
        <end position="287"/>
    </location>
</feature>
<gene>
    <name evidence="4" type="ORF">SAMN04488057_11756</name>
</gene>
<evidence type="ECO:0000259" key="3">
    <source>
        <dbReference type="PROSITE" id="PS51762"/>
    </source>
</evidence>
<dbReference type="PANTHER" id="PTHR10963:SF55">
    <property type="entry name" value="GLYCOSIDE HYDROLASE FAMILY 16 PROTEIN"/>
    <property type="match status" value="1"/>
</dbReference>
<sequence>MKFLLLVISFLFHLGSNAQVVPFTSPDPIPDKPGYKLVWADEFSQEGVPDHRFWSFEHGFQRNRELQWYQTENARVAEGYLIIEGRRERVRNPAFAKGSKDWKESRSHATYTSSSINTNGKFSFQYGMMEVRAKIDTAKGLWPAIWTLGIAGAWPANGEIDVMEYYLSDGQPTILANTAWAHAEKRASWDEAKLPFADLLAKDPKWSEKFHIWKLDWTESYIRIYLDELLLNEVDLQQTVNPDGTNPFHQPHYILLNLAIGSNGGDPTDSTFPSHYVVDYVRVYQRK</sequence>
<protein>
    <submittedName>
        <fullName evidence="4">Glycosyl hydrolases family 16</fullName>
    </submittedName>
</protein>
<dbReference type="PANTHER" id="PTHR10963">
    <property type="entry name" value="GLYCOSYL HYDROLASE-RELATED"/>
    <property type="match status" value="1"/>
</dbReference>
<keyword evidence="5" id="KW-1185">Reference proteome</keyword>
<feature type="signal peptide" evidence="2">
    <location>
        <begin position="1"/>
        <end position="18"/>
    </location>
</feature>
<dbReference type="InterPro" id="IPR000757">
    <property type="entry name" value="Beta-glucanase-like"/>
</dbReference>
<dbReference type="AlphaFoldDB" id="A0A1M7QF55"/>
<dbReference type="Proteomes" id="UP000184513">
    <property type="component" value="Unassembled WGS sequence"/>
</dbReference>
<proteinExistence type="inferred from homology"/>
<evidence type="ECO:0000313" key="4">
    <source>
        <dbReference type="EMBL" id="SHN29512.1"/>
    </source>
</evidence>
<dbReference type="EMBL" id="FRCY01000017">
    <property type="protein sequence ID" value="SHN29512.1"/>
    <property type="molecule type" value="Genomic_DNA"/>
</dbReference>
<dbReference type="Pfam" id="PF00722">
    <property type="entry name" value="Glyco_hydro_16"/>
    <property type="match status" value="1"/>
</dbReference>
<evidence type="ECO:0000256" key="2">
    <source>
        <dbReference type="SAM" id="SignalP"/>
    </source>
</evidence>